<dbReference type="InterPro" id="IPR025357">
    <property type="entry name" value="DUF4261"/>
</dbReference>
<dbReference type="EMBL" id="CP048020">
    <property type="protein sequence ID" value="QHX43989.1"/>
    <property type="molecule type" value="Genomic_DNA"/>
</dbReference>
<dbReference type="KEGG" id="trz:GWP43_11645"/>
<dbReference type="RefSeq" id="WP_162664290.1">
    <property type="nucleotide sequence ID" value="NZ_CP048020.1"/>
</dbReference>
<dbReference type="AlphaFoldDB" id="A0A6P1Y3M2"/>
<evidence type="ECO:0000313" key="2">
    <source>
        <dbReference type="EMBL" id="QHX43989.1"/>
    </source>
</evidence>
<proteinExistence type="predicted"/>
<gene>
    <name evidence="2" type="ORF">GWP43_11645</name>
</gene>
<reference evidence="2 3" key="1">
    <citation type="submission" date="2020-01" db="EMBL/GenBank/DDBJ databases">
        <title>Complete genome sequence of a human oral phylogroup 1 Treponema sp. strain ATCC 700766, originally isolated from periodontitis dental plaque.</title>
        <authorList>
            <person name="Chan Y."/>
            <person name="Huo Y.-B."/>
            <person name="Yu X.-L."/>
            <person name="Zeng H."/>
            <person name="Leung W.-K."/>
            <person name="Watt R.M."/>
        </authorList>
    </citation>
    <scope>NUCLEOTIDE SEQUENCE [LARGE SCALE GENOMIC DNA]</scope>
    <source>
        <strain evidence="2 3">OMZ 804</strain>
    </source>
</reference>
<protein>
    <submittedName>
        <fullName evidence="2">DUF4261 domain-containing protein</fullName>
    </submittedName>
</protein>
<evidence type="ECO:0000259" key="1">
    <source>
        <dbReference type="Pfam" id="PF14080"/>
    </source>
</evidence>
<accession>A0A6P1Y3M2</accession>
<feature type="domain" description="DUF4261" evidence="1">
    <location>
        <begin position="200"/>
        <end position="279"/>
    </location>
</feature>
<dbReference type="Pfam" id="PF14080">
    <property type="entry name" value="DUF4261"/>
    <property type="match status" value="1"/>
</dbReference>
<dbReference type="Proteomes" id="UP000464374">
    <property type="component" value="Chromosome"/>
</dbReference>
<evidence type="ECO:0000313" key="3">
    <source>
        <dbReference type="Proteomes" id="UP000464374"/>
    </source>
</evidence>
<organism evidence="2 3">
    <name type="scientific">Treponema vincentii</name>
    <dbReference type="NCBI Taxonomy" id="69710"/>
    <lineage>
        <taxon>Bacteria</taxon>
        <taxon>Pseudomonadati</taxon>
        <taxon>Spirochaetota</taxon>
        <taxon>Spirochaetia</taxon>
        <taxon>Spirochaetales</taxon>
        <taxon>Treponemataceae</taxon>
        <taxon>Treponema</taxon>
    </lineage>
</organism>
<name>A0A6P1Y3M2_9SPIR</name>
<sequence>MDKIFQQDLTKEEKVGGIFIVKLLFKAPVTMPAREQMEAVMQKRLGDAECFSYDSDTAVAQFAATRYRAEFKDGAYPPMLMIAPAAFDGNTIDDFTKSQMWDCGDDKDAILSKCRYALIGTDMLAAALPASERAALDMDFTEALVELFPGCTAVYFENSGKLFTAETIRNHTLPRENRFIQFAVNVRFFTIQGGEDMLVDTLGMSLLFLPDLQYHFHGLDPNLIVNHAYNTALYLLINDNTIETGNTIDGIPDGSAQPERWICRYEESLIQPVREVLDIDTGAYAAGNRQYE</sequence>